<dbReference type="Proteomes" id="UP000823862">
    <property type="component" value="Unassembled WGS sequence"/>
</dbReference>
<name>A0A9D2KU61_9BACE</name>
<evidence type="ECO:0000313" key="2">
    <source>
        <dbReference type="EMBL" id="HJA85022.1"/>
    </source>
</evidence>
<protein>
    <submittedName>
        <fullName evidence="2">GNAT family N-acetyltransferase</fullName>
    </submittedName>
</protein>
<proteinExistence type="predicted"/>
<evidence type="ECO:0000259" key="1">
    <source>
        <dbReference type="Pfam" id="PF13480"/>
    </source>
</evidence>
<reference evidence="2" key="1">
    <citation type="journal article" date="2021" name="PeerJ">
        <title>Extensive microbial diversity within the chicken gut microbiome revealed by metagenomics and culture.</title>
        <authorList>
            <person name="Gilroy R."/>
            <person name="Ravi A."/>
            <person name="Getino M."/>
            <person name="Pursley I."/>
            <person name="Horton D.L."/>
            <person name="Alikhan N.F."/>
            <person name="Baker D."/>
            <person name="Gharbi K."/>
            <person name="Hall N."/>
            <person name="Watson M."/>
            <person name="Adriaenssens E.M."/>
            <person name="Foster-Nyarko E."/>
            <person name="Jarju S."/>
            <person name="Secka A."/>
            <person name="Antonio M."/>
            <person name="Oren A."/>
            <person name="Chaudhuri R.R."/>
            <person name="La Ragione R."/>
            <person name="Hildebrand F."/>
            <person name="Pallen M.J."/>
        </authorList>
    </citation>
    <scope>NUCLEOTIDE SEQUENCE</scope>
    <source>
        <strain evidence="2">ChiHjej12B11-9795</strain>
    </source>
</reference>
<evidence type="ECO:0000313" key="3">
    <source>
        <dbReference type="Proteomes" id="UP000823862"/>
    </source>
</evidence>
<comment type="caution">
    <text evidence="2">The sequence shown here is derived from an EMBL/GenBank/DDBJ whole genome shotgun (WGS) entry which is preliminary data.</text>
</comment>
<gene>
    <name evidence="2" type="ORF">H9950_02270</name>
</gene>
<dbReference type="SUPFAM" id="SSF55729">
    <property type="entry name" value="Acyl-CoA N-acyltransferases (Nat)"/>
    <property type="match status" value="1"/>
</dbReference>
<dbReference type="AlphaFoldDB" id="A0A9D2KU61"/>
<dbReference type="EMBL" id="DWZI01000012">
    <property type="protein sequence ID" value="HJA85022.1"/>
    <property type="molecule type" value="Genomic_DNA"/>
</dbReference>
<reference evidence="2" key="2">
    <citation type="submission" date="2021-04" db="EMBL/GenBank/DDBJ databases">
        <authorList>
            <person name="Gilroy R."/>
        </authorList>
    </citation>
    <scope>NUCLEOTIDE SEQUENCE</scope>
    <source>
        <strain evidence="2">ChiHjej12B11-9795</strain>
    </source>
</reference>
<dbReference type="InterPro" id="IPR016181">
    <property type="entry name" value="Acyl_CoA_acyltransferase"/>
</dbReference>
<sequence>MPLQLTIYRAGSNIPALPGNNTFHSTELFHIYEATPGYTPLLVVASLNGQPVAKLLGVVRRSVRLTPPALIKRCEVYGTGEYFVPDEQCENIFGEMLRKLTHEALRRSFLIEFRNLDDPRFGYRFFRQNHYFPINWLRVRNSLHDNSPVEARFSPSRLRQIRKGLKNGAQVRQARTPDEIQHFARMLHHVYSFKIRRHFPSLRFFRELERQLVNGKQSTIFIVTYKERIIGGSACIYSADTAYLWFSGGMRKTYALQYPGILAVWAALSDAKQRGCRHLEFMDVGLPFRRHGYRDFVLRFGGRQISTRRWFRFRWTWLNQLLSKLWE</sequence>
<feature type="domain" description="BioF2-like acetyltransferase" evidence="1">
    <location>
        <begin position="159"/>
        <end position="283"/>
    </location>
</feature>
<accession>A0A9D2KU61</accession>
<dbReference type="Gene3D" id="3.40.630.30">
    <property type="match status" value="1"/>
</dbReference>
<dbReference type="InterPro" id="IPR038740">
    <property type="entry name" value="BioF2-like_GNAT_dom"/>
</dbReference>
<dbReference type="Pfam" id="PF13480">
    <property type="entry name" value="Acetyltransf_6"/>
    <property type="match status" value="1"/>
</dbReference>
<organism evidence="2 3">
    <name type="scientific">Candidatus Bacteroides avicola</name>
    <dbReference type="NCBI Taxonomy" id="2838468"/>
    <lineage>
        <taxon>Bacteria</taxon>
        <taxon>Pseudomonadati</taxon>
        <taxon>Bacteroidota</taxon>
        <taxon>Bacteroidia</taxon>
        <taxon>Bacteroidales</taxon>
        <taxon>Bacteroidaceae</taxon>
        <taxon>Bacteroides</taxon>
    </lineage>
</organism>